<evidence type="ECO:0000313" key="2">
    <source>
        <dbReference type="EnsemblPlants" id="HORVU.MOREX.r3.5HG0500940.1.CDS1"/>
    </source>
</evidence>
<keyword evidence="3" id="KW-1185">Reference proteome</keyword>
<name>A0A8I6Y565_HORVV</name>
<dbReference type="KEGG" id="hvg:123397657"/>
<reference evidence="2" key="3">
    <citation type="submission" date="2022-01" db="UniProtKB">
        <authorList>
            <consortium name="EnsemblPlants"/>
        </authorList>
    </citation>
    <scope>IDENTIFICATION</scope>
    <source>
        <strain evidence="2">subsp. vulgare</strain>
    </source>
</reference>
<feature type="region of interest" description="Disordered" evidence="1">
    <location>
        <begin position="152"/>
        <end position="186"/>
    </location>
</feature>
<dbReference type="PANTHER" id="PTHR35167">
    <property type="entry name" value="OS05G0216466 PROTEIN"/>
    <property type="match status" value="1"/>
</dbReference>
<dbReference type="RefSeq" id="XP_044948128.1">
    <property type="nucleotide sequence ID" value="XM_045092193.1"/>
</dbReference>
<dbReference type="Proteomes" id="UP000011116">
    <property type="component" value="Chromosome 5H"/>
</dbReference>
<reference evidence="3" key="1">
    <citation type="journal article" date="2012" name="Nature">
        <title>A physical, genetic and functional sequence assembly of the barley genome.</title>
        <authorList>
            <consortium name="The International Barley Genome Sequencing Consortium"/>
            <person name="Mayer K.F."/>
            <person name="Waugh R."/>
            <person name="Brown J.W."/>
            <person name="Schulman A."/>
            <person name="Langridge P."/>
            <person name="Platzer M."/>
            <person name="Fincher G.B."/>
            <person name="Muehlbauer G.J."/>
            <person name="Sato K."/>
            <person name="Close T.J."/>
            <person name="Wise R.P."/>
            <person name="Stein N."/>
        </authorList>
    </citation>
    <scope>NUCLEOTIDE SEQUENCE [LARGE SCALE GENOMIC DNA]</scope>
    <source>
        <strain evidence="3">cv. Morex</strain>
    </source>
</reference>
<reference evidence="2" key="2">
    <citation type="submission" date="2020-10" db="EMBL/GenBank/DDBJ databases">
        <authorList>
            <person name="Scholz U."/>
            <person name="Mascher M."/>
            <person name="Fiebig A."/>
        </authorList>
    </citation>
    <scope>NUCLEOTIDE SEQUENCE [LARGE SCALE GENOMIC DNA]</scope>
    <source>
        <strain evidence="2">cv. Morex</strain>
    </source>
</reference>
<dbReference type="GeneID" id="123397657"/>
<accession>A0A8I6Y565</accession>
<dbReference type="OrthoDB" id="675547at2759"/>
<gene>
    <name evidence="2" type="primary">LOC123397657</name>
</gene>
<dbReference type="PANTHER" id="PTHR35167:SF10">
    <property type="match status" value="1"/>
</dbReference>
<sequence length="186" mass="19921">MSSLAVRRGLEWELGWLGGLFTAAELAAADLLLQLSGDYEVADAASPATTSPSPSPRSAGSLCEDLAALVEEEKERIVEEAAPLSLRSVEKRARRSSAIWGAEDLAVVGEEGLEPPRIAREAAPSPGSAELDRRARKRYRLLSELYASTRPVKAVAPAAAKKKRKRHDGEPSSSSSSSEATRYGDY</sequence>
<dbReference type="EnsemblPlants" id="HORVU.MOREX.r3.5HG0500940.1">
    <property type="protein sequence ID" value="HORVU.MOREX.r3.5HG0500940.1.CDS1"/>
    <property type="gene ID" value="HORVU.MOREX.r3.5HG0500940"/>
</dbReference>
<evidence type="ECO:0000256" key="1">
    <source>
        <dbReference type="SAM" id="MobiDB-lite"/>
    </source>
</evidence>
<evidence type="ECO:0000313" key="3">
    <source>
        <dbReference type="Proteomes" id="UP000011116"/>
    </source>
</evidence>
<proteinExistence type="predicted"/>
<protein>
    <submittedName>
        <fullName evidence="2">Uncharacterized protein</fullName>
    </submittedName>
</protein>
<organism evidence="2 3">
    <name type="scientific">Hordeum vulgare subsp. vulgare</name>
    <name type="common">Domesticated barley</name>
    <dbReference type="NCBI Taxonomy" id="112509"/>
    <lineage>
        <taxon>Eukaryota</taxon>
        <taxon>Viridiplantae</taxon>
        <taxon>Streptophyta</taxon>
        <taxon>Embryophyta</taxon>
        <taxon>Tracheophyta</taxon>
        <taxon>Spermatophyta</taxon>
        <taxon>Magnoliopsida</taxon>
        <taxon>Liliopsida</taxon>
        <taxon>Poales</taxon>
        <taxon>Poaceae</taxon>
        <taxon>BOP clade</taxon>
        <taxon>Pooideae</taxon>
        <taxon>Triticodae</taxon>
        <taxon>Triticeae</taxon>
        <taxon>Hordeinae</taxon>
        <taxon>Hordeum</taxon>
    </lineage>
</organism>
<feature type="region of interest" description="Disordered" evidence="1">
    <location>
        <begin position="114"/>
        <end position="134"/>
    </location>
</feature>
<dbReference type="Gramene" id="HORVU.MOREX.r3.5HG0500940.1">
    <property type="protein sequence ID" value="HORVU.MOREX.r3.5HG0500940.1.CDS1"/>
    <property type="gene ID" value="HORVU.MOREX.r3.5HG0500940"/>
</dbReference>
<dbReference type="Gramene" id="HORVU.MOREX.r2.5HG0415790.1">
    <property type="protein sequence ID" value="HORVU.MOREX.r2.5HG0415790.1.CDS.1"/>
    <property type="gene ID" value="HORVU.MOREX.r2.5HG0415790"/>
</dbReference>
<dbReference type="AlphaFoldDB" id="A0A8I6Y565"/>